<dbReference type="GO" id="GO:0004867">
    <property type="term" value="F:serine-type endopeptidase inhibitor activity"/>
    <property type="evidence" value="ECO:0007669"/>
    <property type="project" value="InterPro"/>
</dbReference>
<reference evidence="6" key="4">
    <citation type="journal article" date="2007" name="Genome Biol.">
        <title>Update of the Anopheles gambiae PEST genome assembly.</title>
        <authorList>
            <person name="Sharakhova M.V."/>
            <person name="Hammond M.P."/>
            <person name="Lobo N.F."/>
            <person name="Krzywinski J."/>
            <person name="Unger M.F."/>
            <person name="Hillenmeyer M.E."/>
            <person name="Bruggner R.V."/>
            <person name="Birney E."/>
            <person name="Collins F.H."/>
        </authorList>
    </citation>
    <scope>NUCLEOTIDE SEQUENCE</scope>
    <source>
        <strain evidence="6">PEST</strain>
    </source>
</reference>
<dbReference type="HOGENOM" id="CLU_697505_0_0_1"/>
<dbReference type="AlphaFoldDB" id="F5HLL2"/>
<feature type="disulfide bond" evidence="2">
    <location>
        <begin position="153"/>
        <end position="160"/>
    </location>
</feature>
<dbReference type="Gene3D" id="2.10.22.10">
    <property type="entry name" value="Antistasin, domain 1"/>
    <property type="match status" value="1"/>
</dbReference>
<dbReference type="InterPro" id="IPR036857">
    <property type="entry name" value="Thyroglobulin_1_sf"/>
</dbReference>
<dbReference type="SUPFAM" id="SSF57262">
    <property type="entry name" value="Leech antihemostatic proteins"/>
    <property type="match status" value="1"/>
</dbReference>
<feature type="non-terminal residue" evidence="6">
    <location>
        <position position="396"/>
    </location>
</feature>
<dbReference type="SMART" id="SM00217">
    <property type="entry name" value="WAP"/>
    <property type="match status" value="1"/>
</dbReference>
<dbReference type="InterPro" id="IPR000716">
    <property type="entry name" value="Thyroglobulin_1"/>
</dbReference>
<dbReference type="InterPro" id="IPR004094">
    <property type="entry name" value="Antistasin-like"/>
</dbReference>
<evidence type="ECO:0000259" key="3">
    <source>
        <dbReference type="PROSITE" id="PS51162"/>
    </source>
</evidence>
<dbReference type="Gene3D" id="4.10.75.10">
    <property type="entry name" value="Elafin-like"/>
    <property type="match status" value="1"/>
</dbReference>
<organism evidence="6">
    <name type="scientific">Anopheles gambiae</name>
    <name type="common">African malaria mosquito</name>
    <dbReference type="NCBI Taxonomy" id="7165"/>
    <lineage>
        <taxon>Eukaryota</taxon>
        <taxon>Metazoa</taxon>
        <taxon>Ecdysozoa</taxon>
        <taxon>Arthropoda</taxon>
        <taxon>Hexapoda</taxon>
        <taxon>Insecta</taxon>
        <taxon>Pterygota</taxon>
        <taxon>Neoptera</taxon>
        <taxon>Endopterygota</taxon>
        <taxon>Diptera</taxon>
        <taxon>Nematocera</taxon>
        <taxon>Culicoidea</taxon>
        <taxon>Culicidae</taxon>
        <taxon>Anophelinae</taxon>
        <taxon>Anopheles</taxon>
    </lineage>
</organism>
<evidence type="ECO:0000259" key="5">
    <source>
        <dbReference type="PROSITE" id="PS51390"/>
    </source>
</evidence>
<dbReference type="VEuPathDB" id="VectorBase:AGAP004333"/>
<dbReference type="SMART" id="SM00211">
    <property type="entry name" value="TY"/>
    <property type="match status" value="1"/>
</dbReference>
<dbReference type="Pfam" id="PF00095">
    <property type="entry name" value="WAP"/>
    <property type="match status" value="1"/>
</dbReference>
<dbReference type="Gene3D" id="4.10.800.10">
    <property type="entry name" value="Thyroglobulin type-1"/>
    <property type="match status" value="1"/>
</dbReference>
<dbReference type="SUPFAM" id="SSF57610">
    <property type="entry name" value="Thyroglobulin type-1 domain"/>
    <property type="match status" value="1"/>
</dbReference>
<reference evidence="6" key="5">
    <citation type="submission" date="2011-05" db="EMBL/GenBank/DDBJ databases">
        <authorList>
            <consortium name="VectorBase"/>
        </authorList>
    </citation>
    <scope>NUCLEOTIDE SEQUENCE</scope>
    <source>
        <strain evidence="6">PEST</strain>
    </source>
</reference>
<dbReference type="VEuPathDB" id="VectorBase:AGAMI1_009522"/>
<dbReference type="CDD" id="cd00191">
    <property type="entry name" value="TY"/>
    <property type="match status" value="1"/>
</dbReference>
<reference evidence="6" key="3">
    <citation type="journal article" date="2004" name="Trends Parasitol.">
        <title>The Anopheles gambiae genome: an update.</title>
        <authorList>
            <person name="Mongin E."/>
            <person name="Louis C."/>
            <person name="Holt R.A."/>
            <person name="Birney E."/>
            <person name="Collins F.H."/>
        </authorList>
    </citation>
    <scope>NUCLEOTIDE SEQUENCE</scope>
    <source>
        <strain evidence="6">PEST</strain>
    </source>
</reference>
<keyword evidence="1 2" id="KW-1015">Disulfide bond</keyword>
<dbReference type="InterPro" id="IPR008197">
    <property type="entry name" value="WAP_dom"/>
</dbReference>
<feature type="domain" description="WAP" evidence="5">
    <location>
        <begin position="59"/>
        <end position="112"/>
    </location>
</feature>
<dbReference type="PROSITE" id="PS51390">
    <property type="entry name" value="WAP"/>
    <property type="match status" value="1"/>
</dbReference>
<name>F5HLL2_ANOGA</name>
<evidence type="ECO:0000256" key="2">
    <source>
        <dbReference type="PROSITE-ProRule" id="PRU00500"/>
    </source>
</evidence>
<dbReference type="PROSITE" id="PS51252">
    <property type="entry name" value="ANTISTASIN"/>
    <property type="match status" value="1"/>
</dbReference>
<proteinExistence type="predicted"/>
<dbReference type="PRINTS" id="PR00003">
    <property type="entry name" value="4DISULPHCORE"/>
</dbReference>
<reference evidence="6" key="1">
    <citation type="journal article" date="2002" name="Science">
        <title>The genome sequence of the malaria mosquito Anopheles gambiae.</title>
        <authorList>
            <person name="Holt R.A."/>
            <person name="Subramanian G.M."/>
            <person name="Halpern A."/>
            <person name="Sutton G.G."/>
            <person name="Charlab R."/>
            <person name="Nusskern D.R."/>
            <person name="Wincker P."/>
            <person name="Clark A.G."/>
            <person name="Ribeiro J.M."/>
            <person name="Wides R."/>
            <person name="Salzberg S.L."/>
            <person name="Loftus B."/>
            <person name="Yandell M."/>
            <person name="Majoros W.H."/>
            <person name="Rusch D.B."/>
            <person name="Lai Z."/>
            <person name="Kraft C.L."/>
            <person name="Abril J.F."/>
            <person name="Anthouard V."/>
            <person name="Arensburger P."/>
            <person name="Atkinson P.W."/>
            <person name="Baden H."/>
            <person name="de Berardinis V."/>
            <person name="Baldwin D."/>
            <person name="Benes V."/>
            <person name="Biedler J."/>
            <person name="Blass C."/>
            <person name="Bolanos R."/>
            <person name="Boscus D."/>
            <person name="Barnstead M."/>
            <person name="Cai S."/>
            <person name="Center A."/>
            <person name="Chaturverdi K."/>
            <person name="Christophides G.K."/>
            <person name="Chrystal M.A."/>
            <person name="Clamp M."/>
            <person name="Cravchik A."/>
            <person name="Curwen V."/>
            <person name="Dana A."/>
            <person name="Delcher A."/>
            <person name="Dew I."/>
            <person name="Evans C.A."/>
            <person name="Flanigan M."/>
            <person name="Grundschober-Freimoser A."/>
            <person name="Friedli L."/>
            <person name="Gu Z."/>
            <person name="Guan P."/>
            <person name="Guigo R."/>
            <person name="Hillenmeyer M.E."/>
            <person name="Hladun S.L."/>
            <person name="Hogan J.R."/>
            <person name="Hong Y.S."/>
            <person name="Hoover J."/>
            <person name="Jaillon O."/>
            <person name="Ke Z."/>
            <person name="Kodira C."/>
            <person name="Kokoza E."/>
            <person name="Koutsos A."/>
            <person name="Letunic I."/>
            <person name="Levitsky A."/>
            <person name="Liang Y."/>
            <person name="Lin J.J."/>
            <person name="Lobo N.F."/>
            <person name="Lopez J.R."/>
            <person name="Malek J.A."/>
            <person name="McIntosh T.C."/>
            <person name="Meister S."/>
            <person name="Miller J."/>
            <person name="Mobarry C."/>
            <person name="Mongin E."/>
            <person name="Murphy S.D."/>
            <person name="O'Brochta D.A."/>
            <person name="Pfannkoch C."/>
            <person name="Qi R."/>
            <person name="Regier M.A."/>
            <person name="Remington K."/>
            <person name="Shao H."/>
            <person name="Sharakhova M.V."/>
            <person name="Sitter C.D."/>
            <person name="Shetty J."/>
            <person name="Smith T.J."/>
            <person name="Strong R."/>
            <person name="Sun J."/>
            <person name="Thomasova D."/>
            <person name="Ton L.Q."/>
            <person name="Topalis P."/>
            <person name="Tu Z."/>
            <person name="Unger M.F."/>
            <person name="Walenz B."/>
            <person name="Wang A."/>
            <person name="Wang J."/>
            <person name="Wang M."/>
            <person name="Wang X."/>
            <person name="Woodford K.J."/>
            <person name="Wortman J.R."/>
            <person name="Wu M."/>
            <person name="Yao A."/>
            <person name="Zdobnov E.M."/>
            <person name="Zhang H."/>
            <person name="Zhao Q."/>
            <person name="Zhao S."/>
            <person name="Zhu S.C."/>
            <person name="Zhimulev I."/>
            <person name="Coluzzi M."/>
            <person name="della Torre A."/>
            <person name="Roth C.W."/>
            <person name="Louis C."/>
            <person name="Kalush F."/>
            <person name="Mural R.J."/>
            <person name="Myers E.W."/>
            <person name="Adams M.D."/>
            <person name="Smith H.O."/>
            <person name="Broder S."/>
            <person name="Gardner M.J."/>
            <person name="Fraser C.M."/>
            <person name="Birney E."/>
            <person name="Bork P."/>
            <person name="Brey P.T."/>
            <person name="Venter J.C."/>
            <person name="Weissenbach J."/>
            <person name="Kafatos F.C."/>
            <person name="Collins F.H."/>
            <person name="Hoffman S.L."/>
        </authorList>
    </citation>
    <scope>NUCLEOTIDE SEQUENCE [LARGE SCALE GENOMIC DNA]</scope>
    <source>
        <strain evidence="6">PEST</strain>
    </source>
</reference>
<dbReference type="ExpressionAtlas" id="F5HLL2">
    <property type="expression patterns" value="differential"/>
</dbReference>
<accession>F5HLL2</accession>
<dbReference type="PROSITE" id="PS51162">
    <property type="entry name" value="THYROGLOBULIN_1_2"/>
    <property type="match status" value="1"/>
</dbReference>
<comment type="caution">
    <text evidence="2">Lacks conserved residue(s) required for the propagation of feature annotation.</text>
</comment>
<protein>
    <submittedName>
        <fullName evidence="6">AGAP004333-PB</fullName>
    </submittedName>
</protein>
<dbReference type="Pfam" id="PF14625">
    <property type="entry name" value="Lustrin_cystein"/>
    <property type="match status" value="1"/>
</dbReference>
<dbReference type="InterPro" id="IPR036645">
    <property type="entry name" value="Elafin-like_sf"/>
</dbReference>
<feature type="non-terminal residue" evidence="6">
    <location>
        <position position="1"/>
    </location>
</feature>
<dbReference type="EMBL" id="AAAB01008898">
    <property type="protein sequence ID" value="EGK97145.1"/>
    <property type="molecule type" value="Genomic_DNA"/>
</dbReference>
<evidence type="ECO:0000256" key="1">
    <source>
        <dbReference type="ARBA" id="ARBA00023157"/>
    </source>
</evidence>
<feature type="domain" description="Antistasin-like" evidence="4">
    <location>
        <begin position="207"/>
        <end position="232"/>
    </location>
</feature>
<evidence type="ECO:0000313" key="6">
    <source>
        <dbReference type="EMBL" id="EGK97145.1"/>
    </source>
</evidence>
<dbReference type="GO" id="GO:0005576">
    <property type="term" value="C:extracellular region"/>
    <property type="evidence" value="ECO:0007669"/>
    <property type="project" value="InterPro"/>
</dbReference>
<reference evidence="6" key="2">
    <citation type="submission" date="2002-03" db="EMBL/GenBank/DDBJ databases">
        <authorList>
            <consortium name="The Anopheles Genome Sequencing Consortium"/>
        </authorList>
    </citation>
    <scope>NUCLEOTIDE SEQUENCE</scope>
    <source>
        <strain evidence="6">PEST</strain>
    </source>
</reference>
<gene>
    <name evidence="6" type="ORF">AgaP_AGAP004333</name>
</gene>
<sequence length="396" mass="42780">RKARSLNDLCPAGQPLAITGTIRPFLCGTDPGKPSCPPLYRCLVQGGNDYGVCCPASLQFEKPGSCPRANEIESTDNAGFLCGTPCSHDLECPQMQKCCQSDGCGRNCQQPHNVTVCHQARMLSELLSVNEREGRGYVPQCDGPGGSFSTRQCSRNGLVCWCVDPKTGNKLKGTMGAAATVSCEVVENMIGGRSGGRSVDGGAQTLCDHNICAAVCEYGFKNDHNGCPTCECSEPCEGYLCPAGSHCEVAKDPKCEAYSGLCSSEPVCKPDLVYSNPCEIGTPLADNVTGELLFCHMGKCGRSGVEGWSYSNRLFFFSSLVSTDRPKSREYQSRTFFDDDEQDEEVNGRKRSMSNTIVCPIETHECRKLHGESRSVCCPLVVEGEDDEAAEERQQT</sequence>
<evidence type="ECO:0000259" key="4">
    <source>
        <dbReference type="PROSITE" id="PS51252"/>
    </source>
</evidence>
<dbReference type="InterPro" id="IPR011061">
    <property type="entry name" value="Hirudin/antistatin"/>
</dbReference>
<comment type="caution">
    <text evidence="6">The sequence shown here is derived from an EMBL/GenBank/DDBJ whole genome shotgun (WGS) entry which is preliminary data.</text>
</comment>
<dbReference type="PROSITE" id="PS00484">
    <property type="entry name" value="THYROGLOBULIN_1_1"/>
    <property type="match status" value="1"/>
</dbReference>
<dbReference type="Pfam" id="PF02822">
    <property type="entry name" value="Antistasin"/>
    <property type="match status" value="1"/>
</dbReference>
<feature type="domain" description="Thyroglobulin type-1" evidence="3">
    <location>
        <begin position="114"/>
        <end position="183"/>
    </location>
</feature>
<dbReference type="Pfam" id="PF00086">
    <property type="entry name" value="Thyroglobulin_1"/>
    <property type="match status" value="1"/>
</dbReference>
<dbReference type="InterPro" id="IPR028150">
    <property type="entry name" value="Lustrin_cystein"/>
</dbReference>